<dbReference type="Proteomes" id="UP000093757">
    <property type="component" value="Unassembled WGS sequence"/>
</dbReference>
<dbReference type="AlphaFoldDB" id="A0A1A6BK91"/>
<accession>A0A1A6BK91</accession>
<dbReference type="Pfam" id="PF00934">
    <property type="entry name" value="PE"/>
    <property type="match status" value="1"/>
</dbReference>
<dbReference type="SUPFAM" id="SSF140459">
    <property type="entry name" value="PE/PPE dimer-like"/>
    <property type="match status" value="1"/>
</dbReference>
<dbReference type="EMBL" id="MAEM01000152">
    <property type="protein sequence ID" value="OBS02721.1"/>
    <property type="molecule type" value="Genomic_DNA"/>
</dbReference>
<evidence type="ECO:0000259" key="2">
    <source>
        <dbReference type="Pfam" id="PF00934"/>
    </source>
</evidence>
<proteinExistence type="predicted"/>
<evidence type="ECO:0000256" key="1">
    <source>
        <dbReference type="SAM" id="MobiDB-lite"/>
    </source>
</evidence>
<feature type="region of interest" description="Disordered" evidence="1">
    <location>
        <begin position="239"/>
        <end position="285"/>
    </location>
</feature>
<dbReference type="RefSeq" id="WP_065133130.1">
    <property type="nucleotide sequence ID" value="NZ_JANFXG010000223.1"/>
</dbReference>
<feature type="compositionally biased region" description="Gly residues" evidence="1">
    <location>
        <begin position="241"/>
        <end position="255"/>
    </location>
</feature>
<feature type="domain" description="PE" evidence="2">
    <location>
        <begin position="4"/>
        <end position="94"/>
    </location>
</feature>
<reference evidence="3 4" key="1">
    <citation type="submission" date="2016-06" db="EMBL/GenBank/DDBJ databases">
        <authorList>
            <person name="Kjaerup R.B."/>
            <person name="Dalgaard T.S."/>
            <person name="Juul-Madsen H.R."/>
        </authorList>
    </citation>
    <scope>NUCLEOTIDE SEQUENCE [LARGE SCALE GENOMIC DNA]</scope>
    <source>
        <strain evidence="3 4">1245752.6</strain>
    </source>
</reference>
<dbReference type="InterPro" id="IPR038332">
    <property type="entry name" value="PPE_sf"/>
</dbReference>
<comment type="caution">
    <text evidence="3">The sequence shown here is derived from an EMBL/GenBank/DDBJ whole genome shotgun (WGS) entry which is preliminary data.</text>
</comment>
<feature type="region of interest" description="Disordered" evidence="1">
    <location>
        <begin position="96"/>
        <end position="149"/>
    </location>
</feature>
<protein>
    <recommendedName>
        <fullName evidence="2">PE domain-containing protein</fullName>
    </recommendedName>
</protein>
<gene>
    <name evidence="3" type="ORF">A9W98_13370</name>
</gene>
<organism evidence="3 4">
    <name type="scientific">Mycobacterium gordonae</name>
    <dbReference type="NCBI Taxonomy" id="1778"/>
    <lineage>
        <taxon>Bacteria</taxon>
        <taxon>Bacillati</taxon>
        <taxon>Actinomycetota</taxon>
        <taxon>Actinomycetes</taxon>
        <taxon>Mycobacteriales</taxon>
        <taxon>Mycobacteriaceae</taxon>
        <taxon>Mycobacterium</taxon>
    </lineage>
</organism>
<name>A0A1A6BK91_MYCGO</name>
<dbReference type="Gene3D" id="1.10.287.850">
    <property type="entry name" value="HP0062-like domain"/>
    <property type="match status" value="1"/>
</dbReference>
<evidence type="ECO:0000313" key="3">
    <source>
        <dbReference type="EMBL" id="OBS02721.1"/>
    </source>
</evidence>
<dbReference type="InterPro" id="IPR000084">
    <property type="entry name" value="PE-PGRS_N"/>
</dbReference>
<dbReference type="OrthoDB" id="4753932at2"/>
<sequence>MSFVNAAPDRLVAAARNLAGIGSTLSASNATAAVPTLAVSAAASDQVSAAVAAFFSGHAQGYQTLSAQAAKFHTEFVQALSAGANSYASAEAANTSPLQPLLNGTPDTGPAANGEAVKAGTEAPANTSAVPYNKPRGGTPNPRASAAGEPAGAVLAEGAGPSTESGTSGGGCGSGGLLLRAGGLSAPATGWSASAARAGASGGLLSRLLDADGANARAGVGARNGVWLEGIRGAGSTIGLNHGGGAGGASGGGWDGARSTPVIPRGSGAAAEGRPSTSADGIRGR</sequence>
<evidence type="ECO:0000313" key="4">
    <source>
        <dbReference type="Proteomes" id="UP000093757"/>
    </source>
</evidence>